<dbReference type="EMBL" id="CM004483">
    <property type="protein sequence ID" value="OCT61376.1"/>
    <property type="molecule type" value="Genomic_DNA"/>
</dbReference>
<dbReference type="SUPFAM" id="SSF53098">
    <property type="entry name" value="Ribonuclease H-like"/>
    <property type="match status" value="1"/>
</dbReference>
<dbReference type="AlphaFoldDB" id="A0A974BV50"/>
<protein>
    <recommendedName>
        <fullName evidence="3">Murine leukemia virus integrase C-terminal domain-containing protein</fullName>
    </recommendedName>
</protein>
<reference evidence="2" key="1">
    <citation type="journal article" date="2016" name="Nature">
        <title>Genome evolution in the allotetraploid frog Xenopus laevis.</title>
        <authorList>
            <person name="Session A.M."/>
            <person name="Uno Y."/>
            <person name="Kwon T."/>
            <person name="Chapman J.A."/>
            <person name="Toyoda A."/>
            <person name="Takahashi S."/>
            <person name="Fukui A."/>
            <person name="Hikosaka A."/>
            <person name="Suzuki A."/>
            <person name="Kondo M."/>
            <person name="van Heeringen S.J."/>
            <person name="Quigley I."/>
            <person name="Heinz S."/>
            <person name="Ogino H."/>
            <person name="Ochi H."/>
            <person name="Hellsten U."/>
            <person name="Lyons J.B."/>
            <person name="Simakov O."/>
            <person name="Putnam N."/>
            <person name="Stites J."/>
            <person name="Kuroki Y."/>
            <person name="Tanaka T."/>
            <person name="Michiue T."/>
            <person name="Watanabe M."/>
            <person name="Bogdanovic O."/>
            <person name="Lister R."/>
            <person name="Georgiou G."/>
            <person name="Paranjpe S.S."/>
            <person name="van Kruijsbergen I."/>
            <person name="Shu S."/>
            <person name="Carlson J."/>
            <person name="Kinoshita T."/>
            <person name="Ohta Y."/>
            <person name="Mawaribuchi S."/>
            <person name="Jenkins J."/>
            <person name="Grimwood J."/>
            <person name="Schmutz J."/>
            <person name="Mitros T."/>
            <person name="Mozaffari S.V."/>
            <person name="Suzuki Y."/>
            <person name="Haramoto Y."/>
            <person name="Yamamoto T.S."/>
            <person name="Takagi C."/>
            <person name="Heald R."/>
            <person name="Miller K."/>
            <person name="Haudenschild C."/>
            <person name="Kitzman J."/>
            <person name="Nakayama T."/>
            <person name="Izutsu Y."/>
            <person name="Robert J."/>
            <person name="Fortriede J."/>
            <person name="Burns K."/>
            <person name="Lotay V."/>
            <person name="Karimi K."/>
            <person name="Yasuoka Y."/>
            <person name="Dichmann D.S."/>
            <person name="Flajnik M.F."/>
            <person name="Houston D.W."/>
            <person name="Shendure J."/>
            <person name="DuPasquier L."/>
            <person name="Vize P.D."/>
            <person name="Zorn A.M."/>
            <person name="Ito M."/>
            <person name="Marcotte E.M."/>
            <person name="Wallingford J.B."/>
            <person name="Ito Y."/>
            <person name="Asashima M."/>
            <person name="Ueno N."/>
            <person name="Matsuda Y."/>
            <person name="Veenstra G.J."/>
            <person name="Fujiyama A."/>
            <person name="Harland R.M."/>
            <person name="Taira M."/>
            <person name="Rokhsar D.S."/>
        </authorList>
    </citation>
    <scope>NUCLEOTIDE SEQUENCE [LARGE SCALE GENOMIC DNA]</scope>
    <source>
        <strain evidence="2">J</strain>
    </source>
</reference>
<evidence type="ECO:0000313" key="2">
    <source>
        <dbReference type="Proteomes" id="UP000694892"/>
    </source>
</evidence>
<organism evidence="1 2">
    <name type="scientific">Xenopus laevis</name>
    <name type="common">African clawed frog</name>
    <dbReference type="NCBI Taxonomy" id="8355"/>
    <lineage>
        <taxon>Eukaryota</taxon>
        <taxon>Metazoa</taxon>
        <taxon>Chordata</taxon>
        <taxon>Craniata</taxon>
        <taxon>Vertebrata</taxon>
        <taxon>Euteleostomi</taxon>
        <taxon>Amphibia</taxon>
        <taxon>Batrachia</taxon>
        <taxon>Anura</taxon>
        <taxon>Pipoidea</taxon>
        <taxon>Pipidae</taxon>
        <taxon>Xenopodinae</taxon>
        <taxon>Xenopus</taxon>
        <taxon>Xenopus</taxon>
    </lineage>
</organism>
<evidence type="ECO:0000313" key="1">
    <source>
        <dbReference type="EMBL" id="OCT61376.1"/>
    </source>
</evidence>
<accession>A0A974BV50</accession>
<proteinExistence type="predicted"/>
<dbReference type="Proteomes" id="UP000694892">
    <property type="component" value="Chromosome 9_10S"/>
</dbReference>
<gene>
    <name evidence="1" type="ORF">XELAEV_18047399mg</name>
</gene>
<dbReference type="OMA" id="IDDYRIN"/>
<dbReference type="InterPro" id="IPR050951">
    <property type="entry name" value="Retrovirus_Pol_polyprotein"/>
</dbReference>
<dbReference type="PANTHER" id="PTHR37984:SF5">
    <property type="entry name" value="PROTEIN NYNRIN-LIKE"/>
    <property type="match status" value="1"/>
</dbReference>
<dbReference type="Gene3D" id="2.30.30.850">
    <property type="match status" value="1"/>
</dbReference>
<dbReference type="GO" id="GO:0003676">
    <property type="term" value="F:nucleic acid binding"/>
    <property type="evidence" value="ECO:0007669"/>
    <property type="project" value="InterPro"/>
</dbReference>
<name>A0A974BV50_XENLA</name>
<sequence>MNRTIKERLKKMVVQSGQNWLTHLPAILMAIRGSPAKGTLLTPYQLMTGRVMNLSHPADPKISTPVREAAEKDNFIKQLLEQVQQYLHFAACNMAPKEKEHKGKPPISLKIGDKVMVKNFVPKSSWDANWEGPFVVTMTLSDQVVKVKRINLKNSKCMKKRGMERWVHADQCKRYNC</sequence>
<dbReference type="InterPro" id="IPR036397">
    <property type="entry name" value="RNaseH_sf"/>
</dbReference>
<dbReference type="Gene3D" id="3.30.420.10">
    <property type="entry name" value="Ribonuclease H-like superfamily/Ribonuclease H"/>
    <property type="match status" value="1"/>
</dbReference>
<dbReference type="InterPro" id="IPR012337">
    <property type="entry name" value="RNaseH-like_sf"/>
</dbReference>
<evidence type="ECO:0008006" key="3">
    <source>
        <dbReference type="Google" id="ProtNLM"/>
    </source>
</evidence>
<dbReference type="PANTHER" id="PTHR37984">
    <property type="entry name" value="PROTEIN CBG26694"/>
    <property type="match status" value="1"/>
</dbReference>